<dbReference type="Pfam" id="PF25058">
    <property type="entry name" value="ARM_TT21"/>
    <property type="match status" value="1"/>
</dbReference>
<feature type="repeat" description="TPR" evidence="4">
    <location>
        <begin position="733"/>
        <end position="766"/>
    </location>
</feature>
<dbReference type="SMART" id="SM00028">
    <property type="entry name" value="TPR"/>
    <property type="match status" value="17"/>
</dbReference>
<dbReference type="InterPro" id="IPR011990">
    <property type="entry name" value="TPR-like_helical_dom_sf"/>
</dbReference>
<evidence type="ECO:0000256" key="3">
    <source>
        <dbReference type="ARBA" id="ARBA00022803"/>
    </source>
</evidence>
<dbReference type="InterPro" id="IPR040364">
    <property type="entry name" value="TTC21A/TTC21B"/>
</dbReference>
<dbReference type="FunFam" id="1.25.40.10:FF:000219">
    <property type="entry name" value="Tetratricopeptide repeat domain 21B"/>
    <property type="match status" value="1"/>
</dbReference>
<dbReference type="InterPro" id="IPR056836">
    <property type="entry name" value="ARM_TT21_4th"/>
</dbReference>
<dbReference type="Pfam" id="PF25068">
    <property type="entry name" value="ARM_TT21_4th"/>
    <property type="match status" value="1"/>
</dbReference>
<dbReference type="Pfam" id="PF13176">
    <property type="entry name" value="TPR_7"/>
    <property type="match status" value="1"/>
</dbReference>
<feature type="domain" description="Tetratricopeptide repeat protein 21A/21B second ARM" evidence="5">
    <location>
        <begin position="276"/>
        <end position="546"/>
    </location>
</feature>
<feature type="domain" description="Tetratricopeptide repeat protein 21A/21B fifth ARM repeats" evidence="8">
    <location>
        <begin position="965"/>
        <end position="1080"/>
    </location>
</feature>
<evidence type="ECO:0000259" key="6">
    <source>
        <dbReference type="Pfam" id="PF25062"/>
    </source>
</evidence>
<dbReference type="PANTHER" id="PTHR14699:SF0">
    <property type="entry name" value="TETRATRICOPEPTIDE REPEAT PROTEIN 21 HOMOLOG"/>
    <property type="match status" value="1"/>
</dbReference>
<feature type="repeat" description="TPR" evidence="4">
    <location>
        <begin position="1206"/>
        <end position="1239"/>
    </location>
</feature>
<evidence type="ECO:0000259" key="5">
    <source>
        <dbReference type="Pfam" id="PF25060"/>
    </source>
</evidence>
<evidence type="ECO:0000256" key="4">
    <source>
        <dbReference type="PROSITE-ProRule" id="PRU00339"/>
    </source>
</evidence>
<evidence type="ECO:0000313" key="11">
    <source>
        <dbReference type="Proteomes" id="UP001174909"/>
    </source>
</evidence>
<keyword evidence="11" id="KW-1185">Reference proteome</keyword>
<evidence type="ECO:0000259" key="8">
    <source>
        <dbReference type="Pfam" id="PF25064"/>
    </source>
</evidence>
<sequence>MQDTERAGILYYARERQYRHIYTSALELTRRHGSQPELVFWKAYSLVMEERESEGMREVEVVQESKELSLAAKLLLIYAHKKCKIVDREAVQQLESKIRSERTESGERALYHAALFLWLSGRSDKSREYCDRLLKLAPGSEFGQLLRGWIDLTSGRDAVVKKSIKYFEEAATLHSQQSPGSPTPVDVLLGKCCYYYQRHNFSHSLELASQAVAVHPRFLPPLVEKMRVQLALQDWDQAVETAQRCLSQDASCVEAHRVLILELLARRGDHQETVTALGDLMTQLDQCEPRAHWIYHDTALSPARLAGGNPQVLQQTIALVERAISLSPHSALYLNELAYQQLLCGKVAESLASYKKAFSVDETSVEGLAGVIHCQLLSGHSHEAQQQLEFLAEVQSSIGKQANVLYLNVLLGQQRARAESEVLPLILEARDLHIRGLKGQPLSCRYFELYNPQFLLWIAQCLVEYAPTEPALTPAQAHPTLPQAAAILESILTAAPALTPALLLLARVKYLSGEMQGSQSCLQKCLRLDSSSTEAHLLMAQIQLHSNNPQQSQSSLEMALSHSFEVKTHPIFQLISGCVQRALGHVPEALASLQAALKMSRAQPSQSPRGVVGVAGGGRAGLGLSERVTVYLEMVDVLTKLGRKHEAAKTMQDAIHEFSGTSEEFRISIANADLSVERGDLEGALATLKTVTEDKSYFLQAKQKMADIYLVHRKDRRLYISCFRDLAEKMPGPSTSLLLGDAFMNIQEPEEALSVYEKALKRGPKDSVLASKVGQALVKTHQYTKAISYYEAALKSEGLQFLRADLARLYLRLNHFDRAEKTIHTALSQREGSTDVGAMCGSVELLQLLAGVREKAGREREARQALEQARETQTKVLKKASVDQPDSLPQHKRKAADIASQLAKACTDNKDWVTGLQYCREALLHCETDLTARLALSEALLASGEQEESLEECSTVLGADPQHREAGMLMAELMFRKANYEKAVEHYQNLLHKTPDYFPALAQLVEVGRRWGKLNSTAPYVDQAASVCSRPDSSPGLNYCRGLLARYQGNTGEALRLLNKARRDTEWGHGALVSMVDICVNPDSDVIGGETFRVTEREGSSQREEQSTALATAQKLLKEARPKTAEEEVKVRMLEGWVLLATRSKVDAEQALSRFMEIATSSNDNVGALVGVATGHMILKQTPRARNQLKRIAKTPWTSQEAESFERGWLLLADVYVQTGKYDMAIELLKKCLQYNQSCSRAWEYMGFISEKEQAYKDAAASYEKAWRHSNRSNPSIGYRLAFNYLKAKRLVEAIDVCLTVLEKHPHYPRIQIDIMDKARQGIRV</sequence>
<organism evidence="10 11">
    <name type="scientific">Geodia barretti</name>
    <name type="common">Barrett's horny sponge</name>
    <dbReference type="NCBI Taxonomy" id="519541"/>
    <lineage>
        <taxon>Eukaryota</taxon>
        <taxon>Metazoa</taxon>
        <taxon>Porifera</taxon>
        <taxon>Demospongiae</taxon>
        <taxon>Heteroscleromorpha</taxon>
        <taxon>Tetractinellida</taxon>
        <taxon>Astrophorina</taxon>
        <taxon>Geodiidae</taxon>
        <taxon>Geodia</taxon>
    </lineage>
</organism>
<accession>A0AA35WW86</accession>
<keyword evidence="3 4" id="KW-0802">TPR repeat</keyword>
<dbReference type="EMBL" id="CASHTH010002848">
    <property type="protein sequence ID" value="CAI8036173.1"/>
    <property type="molecule type" value="Genomic_DNA"/>
</dbReference>
<proteinExistence type="inferred from homology"/>
<dbReference type="SUPFAM" id="SSF48452">
    <property type="entry name" value="TPR-like"/>
    <property type="match status" value="6"/>
</dbReference>
<dbReference type="InterPro" id="IPR056835">
    <property type="entry name" value="ARM_TT21_5th"/>
</dbReference>
<dbReference type="GO" id="GO:0030991">
    <property type="term" value="C:intraciliary transport particle A"/>
    <property type="evidence" value="ECO:0007669"/>
    <property type="project" value="TreeGrafter"/>
</dbReference>
<protein>
    <submittedName>
        <fullName evidence="10">Tetratricopeptide repeat protein 21B</fullName>
    </submittedName>
</protein>
<dbReference type="GO" id="GO:0035721">
    <property type="term" value="P:intraciliary retrograde transport"/>
    <property type="evidence" value="ECO:0007669"/>
    <property type="project" value="TreeGrafter"/>
</dbReference>
<comment type="similarity">
    <text evidence="1">Belongs to the TTC21 family.</text>
</comment>
<evidence type="ECO:0000259" key="9">
    <source>
        <dbReference type="Pfam" id="PF25068"/>
    </source>
</evidence>
<dbReference type="PANTHER" id="PTHR14699">
    <property type="entry name" value="STI2 PROTEIN-RELATED"/>
    <property type="match status" value="1"/>
</dbReference>
<dbReference type="FunFam" id="1.25.40.10:FF:000197">
    <property type="entry name" value="Tetratricopeptide repeat domain 21B"/>
    <property type="match status" value="1"/>
</dbReference>
<dbReference type="InterPro" id="IPR056833">
    <property type="entry name" value="ARM_TT21_N"/>
</dbReference>
<evidence type="ECO:0000259" key="7">
    <source>
        <dbReference type="Pfam" id="PF25063"/>
    </source>
</evidence>
<dbReference type="GO" id="GO:0061512">
    <property type="term" value="P:protein localization to cilium"/>
    <property type="evidence" value="ECO:0007669"/>
    <property type="project" value="TreeGrafter"/>
</dbReference>
<evidence type="ECO:0000256" key="2">
    <source>
        <dbReference type="ARBA" id="ARBA00022737"/>
    </source>
</evidence>
<feature type="domain" description="Tetratricopeptide repeat protein 21A/21B C-terminal ARM" evidence="7">
    <location>
        <begin position="1112"/>
        <end position="1320"/>
    </location>
</feature>
<feature type="repeat" description="TPR" evidence="4">
    <location>
        <begin position="964"/>
        <end position="997"/>
    </location>
</feature>
<comment type="caution">
    <text evidence="10">The sequence shown here is derived from an EMBL/GenBank/DDBJ whole genome shotgun (WGS) entry which is preliminary data.</text>
</comment>
<evidence type="ECO:0000256" key="1">
    <source>
        <dbReference type="ARBA" id="ARBA00010935"/>
    </source>
</evidence>
<dbReference type="InterPro" id="IPR019734">
    <property type="entry name" value="TPR_rpt"/>
</dbReference>
<feature type="domain" description="Tetratricopeptide repeat protein 21A/21B N-terminal ARM repeat" evidence="6">
    <location>
        <begin position="9"/>
        <end position="239"/>
    </location>
</feature>
<reference evidence="10" key="1">
    <citation type="submission" date="2023-03" db="EMBL/GenBank/DDBJ databases">
        <authorList>
            <person name="Steffen K."/>
            <person name="Cardenas P."/>
        </authorList>
    </citation>
    <scope>NUCLEOTIDE SEQUENCE</scope>
</reference>
<dbReference type="Proteomes" id="UP001174909">
    <property type="component" value="Unassembled WGS sequence"/>
</dbReference>
<dbReference type="Pfam" id="PF25062">
    <property type="entry name" value="ARM_TT21_N"/>
    <property type="match status" value="1"/>
</dbReference>
<dbReference type="GO" id="GO:0005929">
    <property type="term" value="C:cilium"/>
    <property type="evidence" value="ECO:0007669"/>
    <property type="project" value="GOC"/>
</dbReference>
<dbReference type="InterPro" id="IPR056832">
    <property type="entry name" value="ARM_TT21_2nd"/>
</dbReference>
<dbReference type="Pfam" id="PF25060">
    <property type="entry name" value="ARM_TT21_2nd"/>
    <property type="match status" value="1"/>
</dbReference>
<dbReference type="InterPro" id="IPR056834">
    <property type="entry name" value="ARM_TT21_C"/>
</dbReference>
<dbReference type="Gene3D" id="1.25.40.10">
    <property type="entry name" value="Tetratricopeptide repeat domain"/>
    <property type="match status" value="6"/>
</dbReference>
<gene>
    <name evidence="10" type="ORF">GBAR_LOCUS20290</name>
</gene>
<dbReference type="PROSITE" id="PS50005">
    <property type="entry name" value="TPR"/>
    <property type="match status" value="3"/>
</dbReference>
<evidence type="ECO:0000313" key="10">
    <source>
        <dbReference type="EMBL" id="CAI8036173.1"/>
    </source>
</evidence>
<name>A0AA35WW86_GEOBA</name>
<keyword evidence="2" id="KW-0677">Repeat</keyword>
<dbReference type="Pfam" id="PF25063">
    <property type="entry name" value="ARM_TT21_C"/>
    <property type="match status" value="1"/>
</dbReference>
<feature type="domain" description="Tetratricopeptide repeat protein 21A/21B fourth ARM" evidence="9">
    <location>
        <begin position="769"/>
        <end position="923"/>
    </location>
</feature>
<dbReference type="Pfam" id="PF25064">
    <property type="entry name" value="ARM_TT21_5th"/>
    <property type="match status" value="1"/>
</dbReference>